<keyword evidence="9" id="KW-1185">Reference proteome</keyword>
<evidence type="ECO:0000259" key="6">
    <source>
        <dbReference type="Pfam" id="PF01425"/>
    </source>
</evidence>
<keyword evidence="4" id="KW-0378">Hydrolase</keyword>
<evidence type="ECO:0000256" key="5">
    <source>
        <dbReference type="SAM" id="MobiDB-lite"/>
    </source>
</evidence>
<dbReference type="PROSITE" id="PS00571">
    <property type="entry name" value="AMIDASES"/>
    <property type="match status" value="1"/>
</dbReference>
<feature type="region of interest" description="Disordered" evidence="5">
    <location>
        <begin position="698"/>
        <end position="740"/>
    </location>
</feature>
<feature type="compositionally biased region" description="Low complexity" evidence="5">
    <location>
        <begin position="731"/>
        <end position="740"/>
    </location>
</feature>
<evidence type="ECO:0000256" key="4">
    <source>
        <dbReference type="ARBA" id="ARBA00022801"/>
    </source>
</evidence>
<dbReference type="AlphaFoldDB" id="A0A2P5HK25"/>
<feature type="domain" description="Amidase" evidence="6">
    <location>
        <begin position="73"/>
        <end position="547"/>
    </location>
</feature>
<dbReference type="GO" id="GO:0004040">
    <property type="term" value="F:amidase activity"/>
    <property type="evidence" value="ECO:0007669"/>
    <property type="project" value="UniProtKB-EC"/>
</dbReference>
<accession>A0A2P5HK25</accession>
<comment type="similarity">
    <text evidence="2">Belongs to the amidase family.</text>
</comment>
<dbReference type="SUPFAM" id="SSF75304">
    <property type="entry name" value="Amidase signature (AS) enzymes"/>
    <property type="match status" value="1"/>
</dbReference>
<evidence type="ECO:0000259" key="7">
    <source>
        <dbReference type="Pfam" id="PF20516"/>
    </source>
</evidence>
<evidence type="ECO:0000313" key="9">
    <source>
        <dbReference type="Proteomes" id="UP000094444"/>
    </source>
</evidence>
<organism evidence="8 9">
    <name type="scientific">Diaporthe helianthi</name>
    <dbReference type="NCBI Taxonomy" id="158607"/>
    <lineage>
        <taxon>Eukaryota</taxon>
        <taxon>Fungi</taxon>
        <taxon>Dikarya</taxon>
        <taxon>Ascomycota</taxon>
        <taxon>Pezizomycotina</taxon>
        <taxon>Sordariomycetes</taxon>
        <taxon>Sordariomycetidae</taxon>
        <taxon>Diaporthales</taxon>
        <taxon>Diaporthaceae</taxon>
        <taxon>Diaporthe</taxon>
    </lineage>
</organism>
<evidence type="ECO:0000313" key="8">
    <source>
        <dbReference type="EMBL" id="POS70612.1"/>
    </source>
</evidence>
<dbReference type="Pfam" id="PF01425">
    <property type="entry name" value="Amidase"/>
    <property type="match status" value="1"/>
</dbReference>
<dbReference type="PANTHER" id="PTHR46072:SF7">
    <property type="entry name" value="AMIDASE"/>
    <property type="match status" value="1"/>
</dbReference>
<dbReference type="InterPro" id="IPR046797">
    <property type="entry name" value="PDDEXK_12"/>
</dbReference>
<evidence type="ECO:0000256" key="3">
    <source>
        <dbReference type="ARBA" id="ARBA00012922"/>
    </source>
</evidence>
<dbReference type="Proteomes" id="UP000094444">
    <property type="component" value="Unassembled WGS sequence"/>
</dbReference>
<reference evidence="8" key="1">
    <citation type="submission" date="2017-09" db="EMBL/GenBank/DDBJ databases">
        <title>Polyketide synthases of a Diaporthe helianthi virulent isolate.</title>
        <authorList>
            <person name="Baroncelli R."/>
        </authorList>
    </citation>
    <scope>NUCLEOTIDE SEQUENCE [LARGE SCALE GENOMIC DNA]</scope>
    <source>
        <strain evidence="8">7/96</strain>
    </source>
</reference>
<evidence type="ECO:0000256" key="2">
    <source>
        <dbReference type="ARBA" id="ARBA00009199"/>
    </source>
</evidence>
<sequence length="885" mass="97048">MDWKVIAKEKVESLIRLIPEEWRLADVPPPEKQPKVSGEYLHQFLTPLEVEITESDAVEIVQNTRTGKWKAKDVTLAFCHRAALAHQFVSCLHEIFFEQAIQDAERLDAHFEKHGKPIGPLHGLPVSLKDSINVKGVETTLGFVGWIGTFEGDKNSDKYKNTESTIATHLRELGAILYVKTSVPQASCNAETANNIIDYTLNPHNRNLTAGGSSGGEGALIALRGSVAGLGTDIGASIRLPSHFNGLYGLRPSFHRLPLRGISVSMDGQDTVPFVVGPMATTSRSVNLLMKSLLSCSPWLSDPLVPEIPWRDDTYTQTLKRLQGAGQKLTFGLLRSDGLVNPQPPVARALATVEAAIRRGGHEVIEFTIPNYIHGLQLFYQACFIDGGADVVKQLALTGEPPDPTLVPAFHSKSPQVMSATEVMRVNRDLRAYRAEFLSHWNETASRTATGQPIDALIMPITASPAPRRGHVKGIAYASFINAIDASAYAIPVLKADRTLDRYGPESYTPLGDDDQFVHDDYDPDLYHGAPVGLQVVGRRLQEEKVLAMAEYLVIITGRNHEKLVEDILPEDVQEVAREISSCVECGFVPGLIRQEFVEILDRDAEDVPEHWFRWDDNTSEQRHAALLGQLRRLRSVHLSAVESSEVGRSEPAWNIKVHQPLLDLAMGDDPGSEEMHGGCRVTVEYISTASLTGDCIPRLRAPSSGDADPTHPHPGETSSTTGSILACSATSGDTVSTGDTGDVFLEEMPQFRMVHDGNSHSRVGSEKVDFALVAVPAKSTELNVAIQHMIDRLAARAVWSRQLAGMPEPSHSINPTAYAPLVRRPIACMVETKTVTSSRYPLVQLGFTVAALHRRLQSFQAESLPLETAPPFHHYGAPDLRCRP</sequence>
<dbReference type="FunCoup" id="A0A2P5HK25">
    <property type="interactions" value="96"/>
</dbReference>
<dbReference type="PANTHER" id="PTHR46072">
    <property type="entry name" value="AMIDASE-RELATED-RELATED"/>
    <property type="match status" value="1"/>
</dbReference>
<name>A0A2P5HK25_DIAHE</name>
<comment type="catalytic activity">
    <reaction evidence="1">
        <text>a monocarboxylic acid amide + H2O = a monocarboxylate + NH4(+)</text>
        <dbReference type="Rhea" id="RHEA:12020"/>
        <dbReference type="ChEBI" id="CHEBI:15377"/>
        <dbReference type="ChEBI" id="CHEBI:28938"/>
        <dbReference type="ChEBI" id="CHEBI:35757"/>
        <dbReference type="ChEBI" id="CHEBI:83628"/>
        <dbReference type="EC" id="3.5.1.4"/>
    </reaction>
</comment>
<dbReference type="EMBL" id="MAVT02001564">
    <property type="protein sequence ID" value="POS70612.1"/>
    <property type="molecule type" value="Genomic_DNA"/>
</dbReference>
<dbReference type="EC" id="3.5.1.4" evidence="3"/>
<gene>
    <name evidence="8" type="ORF">DHEL01_v210993</name>
</gene>
<dbReference type="Pfam" id="PF20516">
    <property type="entry name" value="PDDEXK_12"/>
    <property type="match status" value="1"/>
</dbReference>
<dbReference type="InterPro" id="IPR020556">
    <property type="entry name" value="Amidase_CS"/>
</dbReference>
<dbReference type="InterPro" id="IPR036928">
    <property type="entry name" value="AS_sf"/>
</dbReference>
<feature type="domain" description="PD-(D/E)XK nuclease-like" evidence="7">
    <location>
        <begin position="608"/>
        <end position="864"/>
    </location>
</feature>
<comment type="caution">
    <text evidence="8">The sequence shown here is derived from an EMBL/GenBank/DDBJ whole genome shotgun (WGS) entry which is preliminary data.</text>
</comment>
<evidence type="ECO:0000256" key="1">
    <source>
        <dbReference type="ARBA" id="ARBA00001311"/>
    </source>
</evidence>
<dbReference type="InterPro" id="IPR023631">
    <property type="entry name" value="Amidase_dom"/>
</dbReference>
<dbReference type="OrthoDB" id="6428749at2759"/>
<dbReference type="InParanoid" id="A0A2P5HK25"/>
<dbReference type="Gene3D" id="3.90.1300.10">
    <property type="entry name" value="Amidase signature (AS) domain"/>
    <property type="match status" value="1"/>
</dbReference>
<protein>
    <recommendedName>
        <fullName evidence="3">amidase</fullName>
        <ecNumber evidence="3">3.5.1.4</ecNumber>
    </recommendedName>
</protein>
<dbReference type="STRING" id="158607.A0A2P5HK25"/>
<proteinExistence type="inferred from homology"/>